<evidence type="ECO:0000256" key="9">
    <source>
        <dbReference type="ARBA" id="ARBA00022989"/>
    </source>
</evidence>
<feature type="transmembrane region" description="Helical" evidence="13">
    <location>
        <begin position="74"/>
        <end position="97"/>
    </location>
</feature>
<evidence type="ECO:0000259" key="14">
    <source>
        <dbReference type="Pfam" id="PF00326"/>
    </source>
</evidence>
<evidence type="ECO:0000259" key="15">
    <source>
        <dbReference type="Pfam" id="PF00930"/>
    </source>
</evidence>
<dbReference type="GO" id="GO:0008239">
    <property type="term" value="F:dipeptidyl-peptidase activity"/>
    <property type="evidence" value="ECO:0007669"/>
    <property type="project" value="UniProtKB-EC"/>
</dbReference>
<keyword evidence="7" id="KW-0720">Serine protease</keyword>
<keyword evidence="17" id="KW-1185">Reference proteome</keyword>
<dbReference type="AlphaFoldDB" id="A0A9W8H3E4"/>
<evidence type="ECO:0000256" key="3">
    <source>
        <dbReference type="ARBA" id="ARBA00022438"/>
    </source>
</evidence>
<proteinExistence type="inferred from homology"/>
<evidence type="ECO:0000256" key="12">
    <source>
        <dbReference type="SAM" id="MobiDB-lite"/>
    </source>
</evidence>
<evidence type="ECO:0000256" key="5">
    <source>
        <dbReference type="ARBA" id="ARBA00022692"/>
    </source>
</evidence>
<feature type="region of interest" description="Disordered" evidence="12">
    <location>
        <begin position="1"/>
        <end position="47"/>
    </location>
</feature>
<comment type="subcellular location">
    <subcellularLocation>
        <location evidence="1">Vacuole membrane</location>
        <topology evidence="1">Single-pass type II membrane protein</topology>
    </subcellularLocation>
</comment>
<keyword evidence="11" id="KW-0325">Glycoprotein</keyword>
<feature type="domain" description="Dipeptidylpeptidase IV N-terminal" evidence="15">
    <location>
        <begin position="227"/>
        <end position="630"/>
    </location>
</feature>
<keyword evidence="8" id="KW-0735">Signal-anchor</keyword>
<dbReference type="Gene3D" id="3.40.50.1820">
    <property type="entry name" value="alpha/beta hydrolase"/>
    <property type="match status" value="1"/>
</dbReference>
<dbReference type="PANTHER" id="PTHR11731">
    <property type="entry name" value="PROTEASE FAMILY S9B,C DIPEPTIDYL-PEPTIDASE IV-RELATED"/>
    <property type="match status" value="1"/>
</dbReference>
<dbReference type="OrthoDB" id="16520at2759"/>
<dbReference type="InterPro" id="IPR001375">
    <property type="entry name" value="Peptidase_S9_cat"/>
</dbReference>
<keyword evidence="10 13" id="KW-0472">Membrane</keyword>
<dbReference type="EC" id="3.4.14.5" evidence="16"/>
<evidence type="ECO:0000256" key="4">
    <source>
        <dbReference type="ARBA" id="ARBA00022670"/>
    </source>
</evidence>
<evidence type="ECO:0000313" key="16">
    <source>
        <dbReference type="EMBL" id="KAJ2777396.1"/>
    </source>
</evidence>
<name>A0A9W8H3E4_9FUNG</name>
<dbReference type="Pfam" id="PF00930">
    <property type="entry name" value="DPPIV_N"/>
    <property type="match status" value="1"/>
</dbReference>
<dbReference type="GO" id="GO:0005774">
    <property type="term" value="C:vacuolar membrane"/>
    <property type="evidence" value="ECO:0007669"/>
    <property type="project" value="UniProtKB-SubCell"/>
</dbReference>
<evidence type="ECO:0000256" key="1">
    <source>
        <dbReference type="ARBA" id="ARBA00004576"/>
    </source>
</evidence>
<evidence type="ECO:0000256" key="2">
    <source>
        <dbReference type="ARBA" id="ARBA00006150"/>
    </source>
</evidence>
<feature type="domain" description="Peptidase S9 prolyl oligopeptidase catalytic" evidence="14">
    <location>
        <begin position="729"/>
        <end position="920"/>
    </location>
</feature>
<dbReference type="SUPFAM" id="SSF53474">
    <property type="entry name" value="alpha/beta-Hydrolases"/>
    <property type="match status" value="1"/>
</dbReference>
<evidence type="ECO:0000256" key="11">
    <source>
        <dbReference type="ARBA" id="ARBA00023180"/>
    </source>
</evidence>
<evidence type="ECO:0000313" key="17">
    <source>
        <dbReference type="Proteomes" id="UP001140217"/>
    </source>
</evidence>
<comment type="caution">
    <text evidence="16">The sequence shown here is derived from an EMBL/GenBank/DDBJ whole genome shotgun (WGS) entry which is preliminary data.</text>
</comment>
<dbReference type="SUPFAM" id="SSF82171">
    <property type="entry name" value="DPP6 N-terminal domain-like"/>
    <property type="match status" value="1"/>
</dbReference>
<evidence type="ECO:0000256" key="10">
    <source>
        <dbReference type="ARBA" id="ARBA00023136"/>
    </source>
</evidence>
<dbReference type="EMBL" id="JANBUL010000295">
    <property type="protein sequence ID" value="KAJ2777396.1"/>
    <property type="molecule type" value="Genomic_DNA"/>
</dbReference>
<organism evidence="16 17">
    <name type="scientific">Coemansia javaensis</name>
    <dbReference type="NCBI Taxonomy" id="2761396"/>
    <lineage>
        <taxon>Eukaryota</taxon>
        <taxon>Fungi</taxon>
        <taxon>Fungi incertae sedis</taxon>
        <taxon>Zoopagomycota</taxon>
        <taxon>Kickxellomycotina</taxon>
        <taxon>Kickxellomycetes</taxon>
        <taxon>Kickxellales</taxon>
        <taxon>Kickxellaceae</taxon>
        <taxon>Coemansia</taxon>
    </lineage>
</organism>
<dbReference type="GO" id="GO:0005886">
    <property type="term" value="C:plasma membrane"/>
    <property type="evidence" value="ECO:0007669"/>
    <property type="project" value="TreeGrafter"/>
</dbReference>
<reference evidence="16" key="1">
    <citation type="submission" date="2022-07" db="EMBL/GenBank/DDBJ databases">
        <title>Phylogenomic reconstructions and comparative analyses of Kickxellomycotina fungi.</title>
        <authorList>
            <person name="Reynolds N.K."/>
            <person name="Stajich J.E."/>
            <person name="Barry K."/>
            <person name="Grigoriev I.V."/>
            <person name="Crous P."/>
            <person name="Smith M.E."/>
        </authorList>
    </citation>
    <scope>NUCLEOTIDE SEQUENCE</scope>
    <source>
        <strain evidence="16">NBRC 105414</strain>
    </source>
</reference>
<evidence type="ECO:0000256" key="13">
    <source>
        <dbReference type="SAM" id="Phobius"/>
    </source>
</evidence>
<dbReference type="GO" id="GO:0008236">
    <property type="term" value="F:serine-type peptidase activity"/>
    <property type="evidence" value="ECO:0007669"/>
    <property type="project" value="UniProtKB-KW"/>
</dbReference>
<keyword evidence="3" id="KW-0031">Aminopeptidase</keyword>
<dbReference type="PANTHER" id="PTHR11731:SF200">
    <property type="entry name" value="DIPEPTIDYL PEPTIDASE 10, ISOFORM B"/>
    <property type="match status" value="1"/>
</dbReference>
<dbReference type="Pfam" id="PF00326">
    <property type="entry name" value="Peptidase_S9"/>
    <property type="match status" value="1"/>
</dbReference>
<dbReference type="Gene3D" id="2.140.10.30">
    <property type="entry name" value="Dipeptidylpeptidase IV, N-terminal domain"/>
    <property type="match status" value="1"/>
</dbReference>
<sequence>MAESQARYQRLDDQDGAGGSARRPPQPVPGPDYSELEVGEPLAFGDDDDARFHEQFATYDQRGAKAPAWRRRRFSLLHVCLGAFVCLGLYVGGSLVWSAAAGGHGASAVAPPPPPPRPTEPAGPTGPGAPPANDAGEGPAERTGRRLLTYDNVGKVGGVVQTRSLDWVAHPSDPSVDGLYREAAGDAFVVRKADNASWIYTLATRANLAAAAAALGEEFAPLGWSVSADWEYMLFNVRSQRVWRHSVRGTYLVYSTQARTMAPLTAAGNDRVQRVEWAPTGHRLQFVRDNNLFVTDMAHEVQITEDGSDNVFNGVADWVYEEEVLGSGASSIWSPDGNAVAYLRLDDSPVPVFQYELFHPENRSAAYPDAIRLHYPKAGHDNPRVSLLVCRPGFGAGPASKASNNPDTDLHPQPITFDSPFDPADTLITNVAWLTDRSDRLIVYMMNRVQSHLKVYLVNTDPKSLRGRLVRQRSTADAGDDGAWIEIGPSPIYVPEHTVDSLTSDGYIGLVENGEYTHLALFSPPDSPQPVRWLTEGAYDVLGDAVSFDRKRAEVSFVSTQKSSMQFHVYRVALSGNRTSSGPQALTPPTLKSQSPRLNAEGARDGTYGVQFSAGGGFYQLSYRGPRVPWQVVYSRDDAAFELVLSDNAAAQEQLAAYRLPKTEYFEIANGAGDKMNAMAIFPPDFDRSAKEKYGVLLHVYGGPGSQHVSQAFGLDWMSALVSQTDVPDMQWIVARVDGRGTSYKGRRFRSAVSRQLGTLEPADQAAAGRYFQKQPFINPRRIAIWGWSYGGYTTARAIERHSDVFRVGMAVAPVTSWRLYDSVYTERYMKTPQENDAGYTASTVSNTTGFANARFLVQHGSGDDNVHLQNTLALTDLLESKNVPGFEMAVYTDSDHSIYTHGVRPALYARMVAFLFRSFHELENKQFDYWRHTDPNDVATRAD</sequence>
<keyword evidence="9 13" id="KW-1133">Transmembrane helix</keyword>
<dbReference type="InterPro" id="IPR050278">
    <property type="entry name" value="Serine_Prot_S9B/DPPIV"/>
</dbReference>
<feature type="region of interest" description="Disordered" evidence="12">
    <location>
        <begin position="103"/>
        <end position="147"/>
    </location>
</feature>
<feature type="compositionally biased region" description="Pro residues" evidence="12">
    <location>
        <begin position="110"/>
        <end position="121"/>
    </location>
</feature>
<dbReference type="InterPro" id="IPR002469">
    <property type="entry name" value="Peptidase_S9B_N"/>
</dbReference>
<keyword evidence="5 13" id="KW-0812">Transmembrane</keyword>
<keyword evidence="6 16" id="KW-0378">Hydrolase</keyword>
<dbReference type="GO" id="GO:0006508">
    <property type="term" value="P:proteolysis"/>
    <property type="evidence" value="ECO:0007669"/>
    <property type="project" value="UniProtKB-KW"/>
</dbReference>
<dbReference type="FunFam" id="3.40.50.1820:FF:000003">
    <property type="entry name" value="Dipeptidyl peptidase 4"/>
    <property type="match status" value="1"/>
</dbReference>
<evidence type="ECO:0000256" key="8">
    <source>
        <dbReference type="ARBA" id="ARBA00022968"/>
    </source>
</evidence>
<dbReference type="GO" id="GO:0004177">
    <property type="term" value="F:aminopeptidase activity"/>
    <property type="evidence" value="ECO:0007669"/>
    <property type="project" value="UniProtKB-KW"/>
</dbReference>
<comment type="similarity">
    <text evidence="2">Belongs to the peptidase S9B family.</text>
</comment>
<keyword evidence="4" id="KW-0645">Protease</keyword>
<feature type="region of interest" description="Disordered" evidence="12">
    <location>
        <begin position="578"/>
        <end position="600"/>
    </location>
</feature>
<dbReference type="Proteomes" id="UP001140217">
    <property type="component" value="Unassembled WGS sequence"/>
</dbReference>
<dbReference type="InterPro" id="IPR029058">
    <property type="entry name" value="AB_hydrolase_fold"/>
</dbReference>
<evidence type="ECO:0000256" key="7">
    <source>
        <dbReference type="ARBA" id="ARBA00022825"/>
    </source>
</evidence>
<evidence type="ECO:0000256" key="6">
    <source>
        <dbReference type="ARBA" id="ARBA00022801"/>
    </source>
</evidence>
<protein>
    <submittedName>
        <fullName evidence="16">Dpp4p</fullName>
        <ecNumber evidence="16">3.4.14.5</ecNumber>
    </submittedName>
</protein>
<accession>A0A9W8H3E4</accession>
<gene>
    <name evidence="16" type="primary">dpp4</name>
    <name evidence="16" type="ORF">H4R18_005176</name>
</gene>